<evidence type="ECO:0000256" key="1">
    <source>
        <dbReference type="ARBA" id="ARBA00004651"/>
    </source>
</evidence>
<keyword evidence="10" id="KW-1185">Reference proteome</keyword>
<accession>A0A916RMY0</accession>
<feature type="transmembrane region" description="Helical" evidence="8">
    <location>
        <begin position="255"/>
        <end position="272"/>
    </location>
</feature>
<dbReference type="GO" id="GO:0022857">
    <property type="term" value="F:transmembrane transporter activity"/>
    <property type="evidence" value="ECO:0007669"/>
    <property type="project" value="InterPro"/>
</dbReference>
<feature type="transmembrane region" description="Helical" evidence="8">
    <location>
        <begin position="62"/>
        <end position="91"/>
    </location>
</feature>
<keyword evidence="2" id="KW-0813">Transport</keyword>
<evidence type="ECO:0000256" key="2">
    <source>
        <dbReference type="ARBA" id="ARBA00022448"/>
    </source>
</evidence>
<dbReference type="PANTHER" id="PTHR32196">
    <property type="entry name" value="ABC TRANSPORTER PERMEASE PROTEIN YPHD-RELATED-RELATED"/>
    <property type="match status" value="1"/>
</dbReference>
<evidence type="ECO:0000313" key="10">
    <source>
        <dbReference type="Proteomes" id="UP000596977"/>
    </source>
</evidence>
<evidence type="ECO:0000256" key="6">
    <source>
        <dbReference type="ARBA" id="ARBA00022989"/>
    </source>
</evidence>
<comment type="subcellular location">
    <subcellularLocation>
        <location evidence="1">Cell membrane</location>
        <topology evidence="1">Multi-pass membrane protein</topology>
    </subcellularLocation>
</comment>
<dbReference type="GO" id="GO:0005886">
    <property type="term" value="C:plasma membrane"/>
    <property type="evidence" value="ECO:0007669"/>
    <property type="project" value="UniProtKB-SubCell"/>
</dbReference>
<evidence type="ECO:0000256" key="8">
    <source>
        <dbReference type="SAM" id="Phobius"/>
    </source>
</evidence>
<keyword evidence="7 8" id="KW-0472">Membrane</keyword>
<dbReference type="InterPro" id="IPR001851">
    <property type="entry name" value="ABC_transp_permease"/>
</dbReference>
<feature type="transmembrane region" description="Helical" evidence="8">
    <location>
        <begin position="172"/>
        <end position="195"/>
    </location>
</feature>
<evidence type="ECO:0000256" key="5">
    <source>
        <dbReference type="ARBA" id="ARBA00022692"/>
    </source>
</evidence>
<keyword evidence="5 8" id="KW-0812">Transmembrane</keyword>
<dbReference type="Pfam" id="PF02653">
    <property type="entry name" value="BPD_transp_2"/>
    <property type="match status" value="1"/>
</dbReference>
<dbReference type="AlphaFoldDB" id="A0A916RMY0"/>
<protein>
    <submittedName>
        <fullName evidence="9">ABC transporter permease</fullName>
    </submittedName>
</protein>
<organism evidence="9 10">
    <name type="scientific">Pelagibacterium lentulum</name>
    <dbReference type="NCBI Taxonomy" id="2029865"/>
    <lineage>
        <taxon>Bacteria</taxon>
        <taxon>Pseudomonadati</taxon>
        <taxon>Pseudomonadota</taxon>
        <taxon>Alphaproteobacteria</taxon>
        <taxon>Hyphomicrobiales</taxon>
        <taxon>Devosiaceae</taxon>
        <taxon>Pelagibacterium</taxon>
    </lineage>
</organism>
<sequence>MTTPDIAMKKSRVPADLIEIGAMFGLLVATVSFFTVMAPGFFSPGIFTSMAYQLPELGILTLAMLLPILSGGLNLAVTFTANVAGLVAAWILVQVTGDASAGIIIVAILAALATGALIGAAIGALVAYTGAHPILVSLGFMILLRGAGEWFTRGGDISGMPEFFRFVGHGTLLYVPVPLIIFIAAVALWVLVLHYTRLGFSIYMIGSNAKAALYSGIDVARVQITLYALSGLMSAVAGIVMLSRFNSVRIGHGESYLLIMILACFLAGANPFGGFGRVLPVALGLVSLQVISSGLNLMGVSQHFATATWGIFLILVMVIRAPFQQR</sequence>
<keyword evidence="4" id="KW-0997">Cell inner membrane</keyword>
<dbReference type="EMBL" id="BMKB01000008">
    <property type="protein sequence ID" value="GGA62396.1"/>
    <property type="molecule type" value="Genomic_DNA"/>
</dbReference>
<evidence type="ECO:0000256" key="4">
    <source>
        <dbReference type="ARBA" id="ARBA00022519"/>
    </source>
</evidence>
<keyword evidence="6 8" id="KW-1133">Transmembrane helix</keyword>
<name>A0A916RMY0_9HYPH</name>
<evidence type="ECO:0000256" key="7">
    <source>
        <dbReference type="ARBA" id="ARBA00023136"/>
    </source>
</evidence>
<dbReference type="PANTHER" id="PTHR32196:SF21">
    <property type="entry name" value="ABC TRANSPORTER PERMEASE PROTEIN YPHD-RELATED"/>
    <property type="match status" value="1"/>
</dbReference>
<feature type="transmembrane region" description="Helical" evidence="8">
    <location>
        <begin position="224"/>
        <end position="243"/>
    </location>
</feature>
<evidence type="ECO:0000313" key="9">
    <source>
        <dbReference type="EMBL" id="GGA62396.1"/>
    </source>
</evidence>
<feature type="transmembrane region" description="Helical" evidence="8">
    <location>
        <begin position="20"/>
        <end position="42"/>
    </location>
</feature>
<dbReference type="CDD" id="cd06579">
    <property type="entry name" value="TM_PBP1_transp_AraH_like"/>
    <property type="match status" value="1"/>
</dbReference>
<comment type="caution">
    <text evidence="9">The sequence shown here is derived from an EMBL/GenBank/DDBJ whole genome shotgun (WGS) entry which is preliminary data.</text>
</comment>
<reference evidence="9 10" key="1">
    <citation type="journal article" date="2014" name="Int. J. Syst. Evol. Microbiol.">
        <title>Complete genome sequence of Corynebacterium casei LMG S-19264T (=DSM 44701T), isolated from a smear-ripened cheese.</title>
        <authorList>
            <consortium name="US DOE Joint Genome Institute (JGI-PGF)"/>
            <person name="Walter F."/>
            <person name="Albersmeier A."/>
            <person name="Kalinowski J."/>
            <person name="Ruckert C."/>
        </authorList>
    </citation>
    <scope>NUCLEOTIDE SEQUENCE [LARGE SCALE GENOMIC DNA]</scope>
    <source>
        <strain evidence="9 10">CGMCC 1.15896</strain>
    </source>
</reference>
<proteinExistence type="predicted"/>
<evidence type="ECO:0000256" key="3">
    <source>
        <dbReference type="ARBA" id="ARBA00022475"/>
    </source>
</evidence>
<keyword evidence="3" id="KW-1003">Cell membrane</keyword>
<gene>
    <name evidence="9" type="ORF">GCM10011499_35950</name>
</gene>
<feature type="transmembrane region" description="Helical" evidence="8">
    <location>
        <begin position="304"/>
        <end position="323"/>
    </location>
</feature>
<dbReference type="Proteomes" id="UP000596977">
    <property type="component" value="Unassembled WGS sequence"/>
</dbReference>